<dbReference type="KEGG" id="caby:Cabys_974"/>
<reference evidence="1 2" key="1">
    <citation type="submission" date="2016-11" db="EMBL/GenBank/DDBJ databases">
        <title>Genomic analysis of Caldithrix abyssi and proposal of a novel bacterial phylum Caldithrichaeota.</title>
        <authorList>
            <person name="Kublanov I."/>
            <person name="Sigalova O."/>
            <person name="Gavrilov S."/>
            <person name="Lebedinsky A."/>
            <person name="Ivanova N."/>
            <person name="Daum C."/>
            <person name="Reddy T."/>
            <person name="Klenk H.P."/>
            <person name="Goker M."/>
            <person name="Reva O."/>
            <person name="Miroshnichenko M."/>
            <person name="Kyprides N."/>
            <person name="Woyke T."/>
            <person name="Gelfand M."/>
        </authorList>
    </citation>
    <scope>NUCLEOTIDE SEQUENCE [LARGE SCALE GENOMIC DNA]</scope>
    <source>
        <strain evidence="1 2">LF13</strain>
    </source>
</reference>
<gene>
    <name evidence="1" type="ORF">Cabys_974</name>
</gene>
<dbReference type="AlphaFoldDB" id="A0A1J1C4W3"/>
<accession>A0A1J1C4W3</accession>
<evidence type="ECO:0000313" key="1">
    <source>
        <dbReference type="EMBL" id="APF17725.1"/>
    </source>
</evidence>
<organism evidence="1 2">
    <name type="scientific">Caldithrix abyssi DSM 13497</name>
    <dbReference type="NCBI Taxonomy" id="880073"/>
    <lineage>
        <taxon>Bacteria</taxon>
        <taxon>Pseudomonadati</taxon>
        <taxon>Calditrichota</taxon>
        <taxon>Calditrichia</taxon>
        <taxon>Calditrichales</taxon>
        <taxon>Calditrichaceae</taxon>
        <taxon>Caldithrix</taxon>
    </lineage>
</organism>
<evidence type="ECO:0000313" key="2">
    <source>
        <dbReference type="Proteomes" id="UP000183868"/>
    </source>
</evidence>
<protein>
    <submittedName>
        <fullName evidence="1">Uncharacterized protein</fullName>
    </submittedName>
</protein>
<dbReference type="Proteomes" id="UP000183868">
    <property type="component" value="Chromosome"/>
</dbReference>
<dbReference type="EMBL" id="CP018099">
    <property type="protein sequence ID" value="APF17725.1"/>
    <property type="molecule type" value="Genomic_DNA"/>
</dbReference>
<name>A0A1J1C4W3_CALAY</name>
<proteinExistence type="predicted"/>
<sequence length="42" mass="5031">MKSLTIFSKKIIGIILIKFKYQKIKKLKKSKNGKYRGKEFRV</sequence>